<dbReference type="RefSeq" id="WP_163949484.1">
    <property type="nucleotide sequence ID" value="NZ_JAAIKC010000006.1"/>
</dbReference>
<comment type="caution">
    <text evidence="1">The sequence shown here is derived from an EMBL/GenBank/DDBJ whole genome shotgun (WGS) entry which is preliminary data.</text>
</comment>
<reference evidence="1" key="1">
    <citation type="submission" date="2020-02" db="EMBL/GenBank/DDBJ databases">
        <authorList>
            <person name="Shen X.-R."/>
            <person name="Zhang Y.-X."/>
        </authorList>
    </citation>
    <scope>NUCLEOTIDE SEQUENCE</scope>
    <source>
        <strain evidence="1">SYP-B3998</strain>
    </source>
</reference>
<evidence type="ECO:0000313" key="1">
    <source>
        <dbReference type="EMBL" id="NEW07830.1"/>
    </source>
</evidence>
<proteinExistence type="predicted"/>
<protein>
    <submittedName>
        <fullName evidence="1">Uncharacterized protein</fullName>
    </submittedName>
</protein>
<dbReference type="EMBL" id="JAAIKC010000006">
    <property type="protein sequence ID" value="NEW07830.1"/>
    <property type="molecule type" value="Genomic_DNA"/>
</dbReference>
<dbReference type="AlphaFoldDB" id="A0A6G4A0F1"/>
<name>A0A6G4A0F1_9BACL</name>
<sequence length="64" mass="7059">MDKELVLYNAITSMADRYKGALTPELALGADLYAVKIKKQLMKEGFTEPEAEAAKRQAKASNKV</sequence>
<accession>A0A6G4A0F1</accession>
<organism evidence="1">
    <name type="scientific">Paenibacillus sp. SYP-B3998</name>
    <dbReference type="NCBI Taxonomy" id="2678564"/>
    <lineage>
        <taxon>Bacteria</taxon>
        <taxon>Bacillati</taxon>
        <taxon>Bacillota</taxon>
        <taxon>Bacilli</taxon>
        <taxon>Bacillales</taxon>
        <taxon>Paenibacillaceae</taxon>
        <taxon>Paenibacillus</taxon>
    </lineage>
</organism>
<gene>
    <name evidence="1" type="ORF">GK047_17665</name>
</gene>